<keyword evidence="2" id="KW-0131">Cell cycle</keyword>
<dbReference type="GO" id="GO:0019888">
    <property type="term" value="F:protein phosphatase regulator activity"/>
    <property type="evidence" value="ECO:0007669"/>
    <property type="project" value="TreeGrafter"/>
</dbReference>
<dbReference type="PANTHER" id="PTHR12634">
    <property type="entry name" value="SIT4 YEAST -ASSOCIATING PROTEIN-RELATED"/>
    <property type="match status" value="1"/>
</dbReference>
<feature type="compositionally biased region" description="Basic and acidic residues" evidence="3">
    <location>
        <begin position="1045"/>
        <end position="1060"/>
    </location>
</feature>
<feature type="compositionally biased region" description="Low complexity" evidence="3">
    <location>
        <begin position="949"/>
        <end position="960"/>
    </location>
</feature>
<evidence type="ECO:0008006" key="6">
    <source>
        <dbReference type="Google" id="ProtNLM"/>
    </source>
</evidence>
<evidence type="ECO:0000256" key="3">
    <source>
        <dbReference type="SAM" id="MobiDB-lite"/>
    </source>
</evidence>
<protein>
    <recommendedName>
        <fullName evidence="6">Sit4-associated protein</fullName>
    </recommendedName>
</protein>
<feature type="compositionally biased region" description="Polar residues" evidence="3">
    <location>
        <begin position="512"/>
        <end position="560"/>
    </location>
</feature>
<feature type="compositionally biased region" description="Low complexity" evidence="3">
    <location>
        <begin position="627"/>
        <end position="640"/>
    </location>
</feature>
<dbReference type="GO" id="GO:0005634">
    <property type="term" value="C:nucleus"/>
    <property type="evidence" value="ECO:0007669"/>
    <property type="project" value="TreeGrafter"/>
</dbReference>
<evidence type="ECO:0000313" key="4">
    <source>
        <dbReference type="EMBL" id="GLA55549.1"/>
    </source>
</evidence>
<dbReference type="GO" id="GO:0005829">
    <property type="term" value="C:cytosol"/>
    <property type="evidence" value="ECO:0007669"/>
    <property type="project" value="TreeGrafter"/>
</dbReference>
<gene>
    <name evidence="4" type="ORF">AnigIFM63604_002338</name>
</gene>
<comment type="caution">
    <text evidence="4">The sequence shown here is derived from an EMBL/GenBank/DDBJ whole genome shotgun (WGS) entry which is preliminary data.</text>
</comment>
<feature type="compositionally biased region" description="Acidic residues" evidence="3">
    <location>
        <begin position="882"/>
        <end position="894"/>
    </location>
</feature>
<organism evidence="4 5">
    <name type="scientific">Aspergillus niger</name>
    <dbReference type="NCBI Taxonomy" id="5061"/>
    <lineage>
        <taxon>Eukaryota</taxon>
        <taxon>Fungi</taxon>
        <taxon>Dikarya</taxon>
        <taxon>Ascomycota</taxon>
        <taxon>Pezizomycotina</taxon>
        <taxon>Eurotiomycetes</taxon>
        <taxon>Eurotiomycetidae</taxon>
        <taxon>Eurotiales</taxon>
        <taxon>Aspergillaceae</taxon>
        <taxon>Aspergillus</taxon>
        <taxon>Aspergillus subgen. Circumdati</taxon>
    </lineage>
</organism>
<feature type="compositionally biased region" description="Basic and acidic residues" evidence="3">
    <location>
        <begin position="84"/>
        <end position="106"/>
    </location>
</feature>
<feature type="compositionally biased region" description="Acidic residues" evidence="3">
    <location>
        <begin position="1119"/>
        <end position="1133"/>
    </location>
</feature>
<evidence type="ECO:0000313" key="5">
    <source>
        <dbReference type="Proteomes" id="UP001144191"/>
    </source>
</evidence>
<feature type="compositionally biased region" description="Polar residues" evidence="3">
    <location>
        <begin position="607"/>
        <end position="620"/>
    </location>
</feature>
<reference evidence="4" key="1">
    <citation type="submission" date="2022-07" db="EMBL/GenBank/DDBJ databases">
        <title>Taxonomy of Aspergillus series Nigri: significant species reduction supported by multi-species coalescent approaches.</title>
        <authorList>
            <person name="Bian C."/>
            <person name="Kusuya Y."/>
            <person name="Sklenar F."/>
            <person name="D'hooge E."/>
            <person name="Yaguchi T."/>
            <person name="Takahashi H."/>
            <person name="Hubka V."/>
        </authorList>
    </citation>
    <scope>NUCLEOTIDE SEQUENCE</scope>
    <source>
        <strain evidence="4">IFM 63604</strain>
    </source>
</reference>
<comment type="similarity">
    <text evidence="1">Belongs to the SAPS family.</text>
</comment>
<dbReference type="GO" id="GO:0019903">
    <property type="term" value="F:protein phosphatase binding"/>
    <property type="evidence" value="ECO:0007669"/>
    <property type="project" value="InterPro"/>
</dbReference>
<dbReference type="Pfam" id="PF04499">
    <property type="entry name" value="SAPS"/>
    <property type="match status" value="1"/>
</dbReference>
<dbReference type="PANTHER" id="PTHR12634:SF8">
    <property type="entry name" value="FIERY MOUNTAIN, ISOFORM D"/>
    <property type="match status" value="1"/>
</dbReference>
<dbReference type="EMBL" id="BRPB01000140">
    <property type="protein sequence ID" value="GLA55549.1"/>
    <property type="molecule type" value="Genomic_DNA"/>
</dbReference>
<dbReference type="AlphaFoldDB" id="A0A9W6ABY0"/>
<dbReference type="InterPro" id="IPR007587">
    <property type="entry name" value="SAPS"/>
</dbReference>
<accession>A0A9W6ABY0</accession>
<feature type="compositionally biased region" description="Low complexity" evidence="3">
    <location>
        <begin position="1020"/>
        <end position="1038"/>
    </location>
</feature>
<proteinExistence type="inferred from homology"/>
<dbReference type="Proteomes" id="UP001144191">
    <property type="component" value="Unassembled WGS sequence"/>
</dbReference>
<evidence type="ECO:0000256" key="1">
    <source>
        <dbReference type="ARBA" id="ARBA00006180"/>
    </source>
</evidence>
<feature type="region of interest" description="Disordered" evidence="3">
    <location>
        <begin position="67"/>
        <end position="106"/>
    </location>
</feature>
<feature type="region of interest" description="Disordered" evidence="3">
    <location>
        <begin position="480"/>
        <end position="659"/>
    </location>
</feature>
<feature type="compositionally biased region" description="Polar residues" evidence="3">
    <location>
        <begin position="588"/>
        <end position="599"/>
    </location>
</feature>
<name>A0A9W6ABY0_ASPNG</name>
<sequence>MFWRFGGYASISAIDTLLDKPDVTLEELLDESELIQELKQNNTKLIEFLREDNVLKRLMDYVTAPSLVNEDDEDDDHENNAQTNKDDATEEAKGGDPLKDILDPEDLERAEKDRMKRAYVACEILSSEIWSIVESILLNPDNLRDFWGFLRRTPPLDSAQASYFTKVNETLFDKKTSEMLELFKSMEGIVPAILQHVDNPMVMDLLLKIISLEKVEGGHGIVDWLKTQNLIPTLLSFLSPDHPASVQTSAGDFLKAIITISANATQNDQSCIGPNSLTRQLVSMPCVESLIKAMLQGGNPLTVGVGIVIEVIRKNNSDYDPENINGPDSLPTTYDPIYLGNLLRLFAKHIPDFMALIQSSKHTVNDGGKVRSVERGKLNSAWGAKIEPLGFDRFKTCELMAELLHCSNMGLLNEPGSDDYVRQRDAERERLMREGVFNPHREETSAFDGNDSTVDFVNGSVIGYGSPEGSRVLEVANTGEESFEDVSASGVLVDKEKDAEVKDTSSPETKAESAASSQQAPTETAENASNGTSEDGSDNENPASQARAQTPPSDPVSATASGIAEVSLGGGQTTKESQPAAEAASNGIEEQTTASSHAGTESAPLVDQQNNQQSSLTPDTAGQVGDASSSAPPASESAYAQPNDGDVPRQLHPDVQIDSNGQPVVGDYLKIMFVENRVVPTILDFFFRFPWNNFLHNVVYDVVQQVFNGPMDRGYNRLLAIDVFETGRITQSIVEGQKRSDEAQRTKQIRLGYMGHLTLIAEEVVKFSERHPPELLSPTVMENVLNPEWIDYVEQTLSETRERDNAILGGVRPDMSIGHRQGMLNSGQSANTSSALAEAGLNGSVGGSGFQGFDMMNQGSVSGGAFGLNSGNSLLSGFASSSDDDEDEEMEDQDDRNLAEPSAEGGSDNVGHHLFTDASTNSTSQPIPILPPPPAPLSQGPSRARRQLAARLAAHKQQAAENFEGGEDSSNNQPSEHDMQWPTNPFVIAGLDEDADGSNSPASAAFPSTDFPPASKDEPFSSPTFPDSGFSPPDSFSTNSSDEEGVGRSEGTRRKERVPLEVDEEDDMGEMVGPSLGSGMMDSDEEDEAIMNESLGYPDIASGRYRSFGRSRMGASPFGDDEDDSSDGEDDGLVEILVPGRKASTSSTSSH</sequence>
<feature type="compositionally biased region" description="Basic and acidic residues" evidence="3">
    <location>
        <begin position="493"/>
        <end position="511"/>
    </location>
</feature>
<evidence type="ECO:0000256" key="2">
    <source>
        <dbReference type="ARBA" id="ARBA00023306"/>
    </source>
</evidence>
<feature type="region of interest" description="Disordered" evidence="3">
    <location>
        <begin position="876"/>
        <end position="1083"/>
    </location>
</feature>
<feature type="region of interest" description="Disordered" evidence="3">
    <location>
        <begin position="1099"/>
        <end position="1151"/>
    </location>
</feature>